<proteinExistence type="predicted"/>
<feature type="region of interest" description="Disordered" evidence="1">
    <location>
        <begin position="1"/>
        <end position="26"/>
    </location>
</feature>
<dbReference type="InterPro" id="IPR053197">
    <property type="entry name" value="F-box_SCFL_complex_component"/>
</dbReference>
<dbReference type="AlphaFoldDB" id="Q2R997"/>
<organism evidence="3">
    <name type="scientific">Oryza sativa subsp. japonica</name>
    <name type="common">Rice</name>
    <dbReference type="NCBI Taxonomy" id="39947"/>
    <lineage>
        <taxon>Eukaryota</taxon>
        <taxon>Viridiplantae</taxon>
        <taxon>Streptophyta</taxon>
        <taxon>Embryophyta</taxon>
        <taxon>Tracheophyta</taxon>
        <taxon>Spermatophyta</taxon>
        <taxon>Magnoliopsida</taxon>
        <taxon>Liliopsida</taxon>
        <taxon>Poales</taxon>
        <taxon>Poaceae</taxon>
        <taxon>BOP clade</taxon>
        <taxon>Oryzoideae</taxon>
        <taxon>Oryzeae</taxon>
        <taxon>Oryzinae</taxon>
        <taxon>Oryza</taxon>
        <taxon>Oryza sativa</taxon>
    </lineage>
</organism>
<feature type="domain" description="F-box" evidence="2">
    <location>
        <begin position="27"/>
        <end position="63"/>
    </location>
</feature>
<dbReference type="InterPro" id="IPR053781">
    <property type="entry name" value="F-box_AtFBL13-like"/>
</dbReference>
<dbReference type="CDD" id="cd22160">
    <property type="entry name" value="F-box_AtFBL13-like"/>
    <property type="match status" value="1"/>
</dbReference>
<dbReference type="EMBL" id="DP000010">
    <property type="protein sequence ID" value="ABA91901.1"/>
    <property type="molecule type" value="Genomic_DNA"/>
</dbReference>
<sequence>MQSPPPPAKRRRRYARDEDAPAAASDADRLSALPDDILHTLLSLLPAHEAVRTCALGRRWRDVWRSAPAVRVTGAGGWDSAAKFTAFLDGLLRRLRSRRRPGDASPRLESFVFDLNEINFGFAGLLLPSNHLHLSRAIWRAARHEVRVLRFRLFTSEQRLRLPDLPLVSHHLTTLELAHVRVNDRVLDFSSCPSLLDLILHRCYIDAVQMSSQSLNRLIMTDCAFLVDARTRMSLPGLIALKITLLSGRAPFLESMPLLETAIVSLHCDCGDKWGWTGYTRSDNDKSISRLLQGLSEATNLCLLAHRRVCILNADLKWCPTFSKLKNLVRTYSLQTTERYKPREQSFAFDHLKKVEFMCDEVDDRVRKISKILSTYVTPLQVNFLFLQTFDYEISIVGKFPPVFLRKDPPFRMDEQYHFLWELESYE</sequence>
<dbReference type="Pfam" id="PF00646">
    <property type="entry name" value="F-box"/>
    <property type="match status" value="1"/>
</dbReference>
<gene>
    <name evidence="3" type="ordered locus">LOC_Os11g09510</name>
</gene>
<reference evidence="3" key="1">
    <citation type="journal article" date="2005" name="BMC Biol.">
        <title>The sequence of rice chromosomes 11 and 12, rich in disease resistance genes and recent gene duplications.</title>
        <authorList>
            <consortium name="The rice chromosomes 11 and 12 sequencing consortia"/>
        </authorList>
    </citation>
    <scope>NUCLEOTIDE SEQUENCE [LARGE SCALE GENOMIC DNA]</scope>
</reference>
<dbReference type="Gene3D" id="1.20.1280.50">
    <property type="match status" value="1"/>
</dbReference>
<accession>Q2R997</accession>
<reference evidence="3" key="2">
    <citation type="submission" date="2005-04" db="EMBL/GenBank/DDBJ databases">
        <authorList>
            <person name="Buell C.R."/>
            <person name="Wing R.A."/>
            <person name="McCombie W.A."/>
            <person name="Ouyang S."/>
        </authorList>
    </citation>
    <scope>NUCLEOTIDE SEQUENCE</scope>
</reference>
<dbReference type="InterPro" id="IPR036047">
    <property type="entry name" value="F-box-like_dom_sf"/>
</dbReference>
<evidence type="ECO:0000259" key="2">
    <source>
        <dbReference type="PROSITE" id="PS50181"/>
    </source>
</evidence>
<evidence type="ECO:0000313" key="3">
    <source>
        <dbReference type="EMBL" id="ABA91901.1"/>
    </source>
</evidence>
<protein>
    <submittedName>
        <fullName evidence="3">F-box domain containing protein</fullName>
    </submittedName>
</protein>
<dbReference type="InterPro" id="IPR001810">
    <property type="entry name" value="F-box_dom"/>
</dbReference>
<dbReference type="PANTHER" id="PTHR34223">
    <property type="entry name" value="OS11G0201299 PROTEIN"/>
    <property type="match status" value="1"/>
</dbReference>
<name>Q2R997_ORYSJ</name>
<dbReference type="SUPFAM" id="SSF81383">
    <property type="entry name" value="F-box domain"/>
    <property type="match status" value="1"/>
</dbReference>
<evidence type="ECO:0000256" key="1">
    <source>
        <dbReference type="SAM" id="MobiDB-lite"/>
    </source>
</evidence>
<dbReference type="PANTHER" id="PTHR34223:SF22">
    <property type="entry name" value="OS11G0208300 PROTEIN"/>
    <property type="match status" value="1"/>
</dbReference>
<dbReference type="PROSITE" id="PS50181">
    <property type="entry name" value="FBOX"/>
    <property type="match status" value="1"/>
</dbReference>
<reference evidence="3" key="3">
    <citation type="submission" date="2006-01" db="EMBL/GenBank/DDBJ databases">
        <authorList>
            <person name="Buell R."/>
        </authorList>
    </citation>
    <scope>NUCLEOTIDE SEQUENCE</scope>
</reference>